<protein>
    <recommendedName>
        <fullName evidence="4">BTB domain-containing protein</fullName>
    </recommendedName>
</protein>
<dbReference type="OrthoDB" id="3366352at2759"/>
<evidence type="ECO:0000313" key="2">
    <source>
        <dbReference type="EMBL" id="KZP12718.1"/>
    </source>
</evidence>
<name>A0A166BJY9_9AGAM</name>
<reference evidence="2 3" key="1">
    <citation type="journal article" date="2016" name="Mol. Biol. Evol.">
        <title>Comparative Genomics of Early-Diverging Mushroom-Forming Fungi Provides Insights into the Origins of Lignocellulose Decay Capabilities.</title>
        <authorList>
            <person name="Nagy L.G."/>
            <person name="Riley R."/>
            <person name="Tritt A."/>
            <person name="Adam C."/>
            <person name="Daum C."/>
            <person name="Floudas D."/>
            <person name="Sun H."/>
            <person name="Yadav J.S."/>
            <person name="Pangilinan J."/>
            <person name="Larsson K.H."/>
            <person name="Matsuura K."/>
            <person name="Barry K."/>
            <person name="Labutti K."/>
            <person name="Kuo R."/>
            <person name="Ohm R.A."/>
            <person name="Bhattacharya S.S."/>
            <person name="Shirouzu T."/>
            <person name="Yoshinaga Y."/>
            <person name="Martin F.M."/>
            <person name="Grigoriev I.V."/>
            <person name="Hibbett D.S."/>
        </authorList>
    </citation>
    <scope>NUCLEOTIDE SEQUENCE [LARGE SCALE GENOMIC DNA]</scope>
    <source>
        <strain evidence="2 3">CBS 109695</strain>
    </source>
</reference>
<evidence type="ECO:0000256" key="1">
    <source>
        <dbReference type="SAM" id="MobiDB-lite"/>
    </source>
</evidence>
<feature type="compositionally biased region" description="Acidic residues" evidence="1">
    <location>
        <begin position="250"/>
        <end position="268"/>
    </location>
</feature>
<dbReference type="EMBL" id="KV417643">
    <property type="protein sequence ID" value="KZP12718.1"/>
    <property type="molecule type" value="Genomic_DNA"/>
</dbReference>
<dbReference type="Proteomes" id="UP000076532">
    <property type="component" value="Unassembled WGS sequence"/>
</dbReference>
<keyword evidence="3" id="KW-1185">Reference proteome</keyword>
<sequence>MPSPETPSPLFPRQFPPPVLADVPMEYIVHKLHQLAPRYWDKPDTADCTIIIPIPHPIGHPRRAPDMPLFDASDTHMHDGPGLAHRATDPLPTTVPRVSFKLHVDYLSAQSPLLRGLFAGADALDLISAKAPSESDPGCPNVSRKSALPFDVPENRLPRLLPSNPAHPTLFLPVPDPTSFHLLAHWMYFGHTRYIADCLDRGIIQLPGISRNVAYLGLSDEAVGKFLRRWERDWRNRHFPPSSPYTNESSDSEDSAWSSDDDMDVDDEESRRGRTTTTRKLSR</sequence>
<organism evidence="2 3">
    <name type="scientific">Athelia psychrophila</name>
    <dbReference type="NCBI Taxonomy" id="1759441"/>
    <lineage>
        <taxon>Eukaryota</taxon>
        <taxon>Fungi</taxon>
        <taxon>Dikarya</taxon>
        <taxon>Basidiomycota</taxon>
        <taxon>Agaricomycotina</taxon>
        <taxon>Agaricomycetes</taxon>
        <taxon>Agaricomycetidae</taxon>
        <taxon>Atheliales</taxon>
        <taxon>Atheliaceae</taxon>
        <taxon>Athelia</taxon>
    </lineage>
</organism>
<dbReference type="AlphaFoldDB" id="A0A166BJY9"/>
<gene>
    <name evidence="2" type="ORF">FIBSPDRAFT_152272</name>
</gene>
<feature type="region of interest" description="Disordered" evidence="1">
    <location>
        <begin position="239"/>
        <end position="283"/>
    </location>
</feature>
<evidence type="ECO:0000313" key="3">
    <source>
        <dbReference type="Proteomes" id="UP000076532"/>
    </source>
</evidence>
<evidence type="ECO:0008006" key="4">
    <source>
        <dbReference type="Google" id="ProtNLM"/>
    </source>
</evidence>
<accession>A0A166BJY9</accession>
<proteinExistence type="predicted"/>